<accession>A0ABQ3X8B2</accession>
<feature type="domain" description="Acyl-CoA thioesterase-like C-terminal" evidence="1">
    <location>
        <begin position="2"/>
        <end position="81"/>
    </location>
</feature>
<proteinExistence type="predicted"/>
<keyword evidence="3" id="KW-1185">Reference proteome</keyword>
<name>A0ABQ3X8B2_9ACTN</name>
<dbReference type="EMBL" id="BOMG01000042">
    <property type="protein sequence ID" value="GID54732.1"/>
    <property type="molecule type" value="Genomic_DNA"/>
</dbReference>
<sequence>MPVERLLVVADSVNGLSVRLPITEWLSIPPTLTVTMLREPLDEWMFLRAHTTIGADGMGIARGQVHDRDGFVAETAQPLLVQRRG</sequence>
<evidence type="ECO:0000313" key="3">
    <source>
        <dbReference type="Proteomes" id="UP000612282"/>
    </source>
</evidence>
<reference evidence="2 3" key="1">
    <citation type="submission" date="2021-01" db="EMBL/GenBank/DDBJ databases">
        <title>Whole genome shotgun sequence of Actinoplanes couchii NBRC 106145.</title>
        <authorList>
            <person name="Komaki H."/>
            <person name="Tamura T."/>
        </authorList>
    </citation>
    <scope>NUCLEOTIDE SEQUENCE [LARGE SCALE GENOMIC DNA]</scope>
    <source>
        <strain evidence="2 3">NBRC 106145</strain>
    </source>
</reference>
<dbReference type="InterPro" id="IPR049450">
    <property type="entry name" value="ACOT8-like_C"/>
</dbReference>
<comment type="caution">
    <text evidence="2">The sequence shown here is derived from an EMBL/GenBank/DDBJ whole genome shotgun (WGS) entry which is preliminary data.</text>
</comment>
<gene>
    <name evidence="2" type="ORF">Aco03nite_031360</name>
</gene>
<protein>
    <recommendedName>
        <fullName evidence="1">Acyl-CoA thioesterase-like C-terminal domain-containing protein</fullName>
    </recommendedName>
</protein>
<dbReference type="InterPro" id="IPR029069">
    <property type="entry name" value="HotDog_dom_sf"/>
</dbReference>
<evidence type="ECO:0000313" key="2">
    <source>
        <dbReference type="EMBL" id="GID54732.1"/>
    </source>
</evidence>
<dbReference type="InterPro" id="IPR042171">
    <property type="entry name" value="Acyl-CoA_hotdog"/>
</dbReference>
<organism evidence="2 3">
    <name type="scientific">Actinoplanes couchii</name>
    <dbReference type="NCBI Taxonomy" id="403638"/>
    <lineage>
        <taxon>Bacteria</taxon>
        <taxon>Bacillati</taxon>
        <taxon>Actinomycetota</taxon>
        <taxon>Actinomycetes</taxon>
        <taxon>Micromonosporales</taxon>
        <taxon>Micromonosporaceae</taxon>
        <taxon>Actinoplanes</taxon>
    </lineage>
</organism>
<dbReference type="Gene3D" id="2.40.160.210">
    <property type="entry name" value="Acyl-CoA thioesterase, double hotdog domain"/>
    <property type="match status" value="1"/>
</dbReference>
<dbReference type="Pfam" id="PF20789">
    <property type="entry name" value="4HBT_3C"/>
    <property type="match status" value="1"/>
</dbReference>
<dbReference type="Proteomes" id="UP000612282">
    <property type="component" value="Unassembled WGS sequence"/>
</dbReference>
<evidence type="ECO:0000259" key="1">
    <source>
        <dbReference type="Pfam" id="PF20789"/>
    </source>
</evidence>
<dbReference type="SUPFAM" id="SSF54637">
    <property type="entry name" value="Thioesterase/thiol ester dehydrase-isomerase"/>
    <property type="match status" value="1"/>
</dbReference>